<accession>A0A2P2QD33</accession>
<dbReference type="AlphaFoldDB" id="A0A2P2QD33"/>
<name>A0A2P2QD33_RHIMU</name>
<protein>
    <submittedName>
        <fullName evidence="2">Uncharacterized protein</fullName>
    </submittedName>
</protein>
<feature type="region of interest" description="Disordered" evidence="1">
    <location>
        <begin position="1"/>
        <end position="33"/>
    </location>
</feature>
<evidence type="ECO:0000313" key="2">
    <source>
        <dbReference type="EMBL" id="MBX64797.1"/>
    </source>
</evidence>
<dbReference type="EMBL" id="GGEC01084313">
    <property type="protein sequence ID" value="MBX64797.1"/>
    <property type="molecule type" value="Transcribed_RNA"/>
</dbReference>
<feature type="compositionally biased region" description="Basic residues" evidence="1">
    <location>
        <begin position="1"/>
        <end position="14"/>
    </location>
</feature>
<organism evidence="2">
    <name type="scientific">Rhizophora mucronata</name>
    <name type="common">Asiatic mangrove</name>
    <dbReference type="NCBI Taxonomy" id="61149"/>
    <lineage>
        <taxon>Eukaryota</taxon>
        <taxon>Viridiplantae</taxon>
        <taxon>Streptophyta</taxon>
        <taxon>Embryophyta</taxon>
        <taxon>Tracheophyta</taxon>
        <taxon>Spermatophyta</taxon>
        <taxon>Magnoliopsida</taxon>
        <taxon>eudicotyledons</taxon>
        <taxon>Gunneridae</taxon>
        <taxon>Pentapetalae</taxon>
        <taxon>rosids</taxon>
        <taxon>fabids</taxon>
        <taxon>Malpighiales</taxon>
        <taxon>Rhizophoraceae</taxon>
        <taxon>Rhizophora</taxon>
    </lineage>
</organism>
<proteinExistence type="predicted"/>
<reference evidence="2" key="1">
    <citation type="submission" date="2018-02" db="EMBL/GenBank/DDBJ databases">
        <title>Rhizophora mucronata_Transcriptome.</title>
        <authorList>
            <person name="Meera S.P."/>
            <person name="Sreeshan A."/>
            <person name="Augustine A."/>
        </authorList>
    </citation>
    <scope>NUCLEOTIDE SEQUENCE</scope>
    <source>
        <tissue evidence="2">Leaf</tissue>
    </source>
</reference>
<evidence type="ECO:0000256" key="1">
    <source>
        <dbReference type="SAM" id="MobiDB-lite"/>
    </source>
</evidence>
<feature type="compositionally biased region" description="Basic residues" evidence="1">
    <location>
        <begin position="22"/>
        <end position="33"/>
    </location>
</feature>
<sequence length="33" mass="4249">MEETVKKRRTRKSRWMFAGQKQKWKREKTKPKR</sequence>